<dbReference type="RefSeq" id="WP_289829391.1">
    <property type="nucleotide sequence ID" value="NZ_JAUEDK010000010.1"/>
</dbReference>
<evidence type="ECO:0000313" key="1">
    <source>
        <dbReference type="EMBL" id="MDN0074812.1"/>
    </source>
</evidence>
<dbReference type="PROSITE" id="PS51257">
    <property type="entry name" value="PROKAR_LIPOPROTEIN"/>
    <property type="match status" value="1"/>
</dbReference>
<dbReference type="EMBL" id="JAUEDK010000010">
    <property type="protein sequence ID" value="MDN0074812.1"/>
    <property type="molecule type" value="Genomic_DNA"/>
</dbReference>
<comment type="caution">
    <text evidence="1">The sequence shown here is derived from an EMBL/GenBank/DDBJ whole genome shotgun (WGS) entry which is preliminary data.</text>
</comment>
<keyword evidence="2" id="KW-1185">Reference proteome</keyword>
<dbReference type="Gene3D" id="2.30.30.830">
    <property type="match status" value="1"/>
</dbReference>
<sequence length="176" mass="20242">MKRFATCLILLITGATLLGCGRQVEQELDDWMRRASRDLRGRVEPLADIHTEQPYRYRPDGLLSPFDPQKLLLAQRQANAPDFRRPREPLEHYELDKLQMVGGIRRSNEAYGLVRTPDGSVYRVQLGSYVGANFGRVQRIREDGIELIETVEDLNGDWVQRLATLRLDGPQEQKPQ</sequence>
<proteinExistence type="predicted"/>
<dbReference type="Proteomes" id="UP001168540">
    <property type="component" value="Unassembled WGS sequence"/>
</dbReference>
<dbReference type="Pfam" id="PF04351">
    <property type="entry name" value="PilP"/>
    <property type="match status" value="1"/>
</dbReference>
<gene>
    <name evidence="1" type="ORF">QU481_07885</name>
</gene>
<organism evidence="1 2">
    <name type="scientific">Crenobacter oryzisoli</name>
    <dbReference type="NCBI Taxonomy" id="3056844"/>
    <lineage>
        <taxon>Bacteria</taxon>
        <taxon>Pseudomonadati</taxon>
        <taxon>Pseudomonadota</taxon>
        <taxon>Betaproteobacteria</taxon>
        <taxon>Neisseriales</taxon>
        <taxon>Neisseriaceae</taxon>
        <taxon>Crenobacter</taxon>
    </lineage>
</organism>
<name>A0ABT7XM14_9NEIS</name>
<accession>A0ABT7XM14</accession>
<protein>
    <submittedName>
        <fullName evidence="1">Pilus assembly protein PilP</fullName>
    </submittedName>
</protein>
<dbReference type="PIRSF" id="PIRSF016481">
    <property type="entry name" value="Pilus_assembly_PilP"/>
    <property type="match status" value="1"/>
</dbReference>
<dbReference type="InterPro" id="IPR007446">
    <property type="entry name" value="PilP"/>
</dbReference>
<reference evidence="1" key="1">
    <citation type="submission" date="2023-06" db="EMBL/GenBank/DDBJ databases">
        <authorList>
            <person name="Zhang S."/>
        </authorList>
    </citation>
    <scope>NUCLEOTIDE SEQUENCE</scope>
    <source>
        <strain evidence="1">SG2303</strain>
    </source>
</reference>
<evidence type="ECO:0000313" key="2">
    <source>
        <dbReference type="Proteomes" id="UP001168540"/>
    </source>
</evidence>